<keyword evidence="3" id="KW-1015">Disulfide bond</keyword>
<dbReference type="PROSITE" id="PS50835">
    <property type="entry name" value="IG_LIKE"/>
    <property type="match status" value="1"/>
</dbReference>
<dbReference type="AlphaFoldDB" id="R7TUS2"/>
<dbReference type="InterPro" id="IPR036179">
    <property type="entry name" value="Ig-like_dom_sf"/>
</dbReference>
<name>R7TUS2_CAPTE</name>
<proteinExistence type="predicted"/>
<reference evidence="11" key="3">
    <citation type="submission" date="2015-06" db="UniProtKB">
        <authorList>
            <consortium name="EnsemblMetazoa"/>
        </authorList>
    </citation>
    <scope>IDENTIFICATION</scope>
</reference>
<keyword evidence="7" id="KW-0812">Transmembrane</keyword>
<dbReference type="SMART" id="SM00409">
    <property type="entry name" value="IG"/>
    <property type="match status" value="1"/>
</dbReference>
<accession>R7TUS2</accession>
<evidence type="ECO:0000256" key="5">
    <source>
        <dbReference type="ARBA" id="ARBA00023319"/>
    </source>
</evidence>
<keyword evidence="5" id="KW-0393">Immunoglobulin domain</keyword>
<evidence type="ECO:0000256" key="8">
    <source>
        <dbReference type="SAM" id="SignalP"/>
    </source>
</evidence>
<feature type="domain" description="Ig-like" evidence="9">
    <location>
        <begin position="20"/>
        <end position="123"/>
    </location>
</feature>
<keyword evidence="2 7" id="KW-0472">Membrane</keyword>
<feature type="region of interest" description="Disordered" evidence="6">
    <location>
        <begin position="374"/>
        <end position="443"/>
    </location>
</feature>
<dbReference type="InterPro" id="IPR051275">
    <property type="entry name" value="Cell_adhesion_signaling"/>
</dbReference>
<keyword evidence="4" id="KW-0325">Glycoprotein</keyword>
<evidence type="ECO:0000256" key="7">
    <source>
        <dbReference type="SAM" id="Phobius"/>
    </source>
</evidence>
<evidence type="ECO:0000256" key="6">
    <source>
        <dbReference type="SAM" id="MobiDB-lite"/>
    </source>
</evidence>
<dbReference type="GO" id="GO:0098609">
    <property type="term" value="P:cell-cell adhesion"/>
    <property type="evidence" value="ECO:0007669"/>
    <property type="project" value="TreeGrafter"/>
</dbReference>
<dbReference type="Gene3D" id="2.60.40.10">
    <property type="entry name" value="Immunoglobulins"/>
    <property type="match status" value="1"/>
</dbReference>
<dbReference type="GO" id="GO:0005911">
    <property type="term" value="C:cell-cell junction"/>
    <property type="evidence" value="ECO:0007669"/>
    <property type="project" value="TreeGrafter"/>
</dbReference>
<dbReference type="EMBL" id="KB308559">
    <property type="protein sequence ID" value="ELT97444.1"/>
    <property type="molecule type" value="Genomic_DNA"/>
</dbReference>
<keyword evidence="7" id="KW-1133">Transmembrane helix</keyword>
<protein>
    <recommendedName>
        <fullName evidence="9">Ig-like domain-containing protein</fullName>
    </recommendedName>
</protein>
<sequence length="508" mass="55508">MERLRLLVLSVMLAASSSAQQITTKPKDQVVRVGDLVQFDCGVTGFSSGNSFQWLSRNIRNYGSFLAGESIFEVPARASGEPSDPNRYDIEGTYNLQIKKVTLQDAGWYGCRVRSTVHLATLILIEEPILEDDLMFANGLTTLVTCESTFASPSDQAMEADQLPKISFYLGGKRMNGVKSMFSSNDDGTQKIKGAANYSANYLDHGKHFECRVTIDSPSFMVKAEQTFSISFKPTNITIFPDKQNPDQPNDMYNIGDKIRCGAEGNPEPKVSWVVVSSPGPRLVLNHTLEILHDMVGYNLWKCQATNGIGAAQVKEFEFTVEAGAAITPAPAKGGTKSWVIAVAVIVVLLVVAAVLIALIYFFCYKKRRQSADTKAPVADKPTYENKGVTGDNIQPVHGQRPVRPLYANQPNNNKMVSPHPNPALQPDNPVHSGRDSPGFADLGTQQIRASNPELNLNSSFDRSVEHDASFSIKPDAGYNNQTYQGSPSNNRPRAVPPPAAYTANTEV</sequence>
<dbReference type="Pfam" id="PF13927">
    <property type="entry name" value="Ig_3"/>
    <property type="match status" value="1"/>
</dbReference>
<gene>
    <name evidence="10" type="ORF">CAPTEDRAFT_193400</name>
</gene>
<dbReference type="SUPFAM" id="SSF48726">
    <property type="entry name" value="Immunoglobulin"/>
    <property type="match status" value="1"/>
</dbReference>
<evidence type="ECO:0000256" key="1">
    <source>
        <dbReference type="ARBA" id="ARBA00004479"/>
    </source>
</evidence>
<keyword evidence="8" id="KW-0732">Signal</keyword>
<feature type="region of interest" description="Disordered" evidence="6">
    <location>
        <begin position="470"/>
        <end position="508"/>
    </location>
</feature>
<dbReference type="OrthoDB" id="10012075at2759"/>
<feature type="chain" id="PRO_5008787362" description="Ig-like domain-containing protein" evidence="8">
    <location>
        <begin position="20"/>
        <end position="508"/>
    </location>
</feature>
<feature type="transmembrane region" description="Helical" evidence="7">
    <location>
        <begin position="339"/>
        <end position="365"/>
    </location>
</feature>
<dbReference type="GO" id="GO:0005886">
    <property type="term" value="C:plasma membrane"/>
    <property type="evidence" value="ECO:0007669"/>
    <property type="project" value="TreeGrafter"/>
</dbReference>
<dbReference type="EnsemblMetazoa" id="CapteT193400">
    <property type="protein sequence ID" value="CapteP193400"/>
    <property type="gene ID" value="CapteG193400"/>
</dbReference>
<comment type="subcellular location">
    <subcellularLocation>
        <location evidence="1">Membrane</location>
        <topology evidence="1">Single-pass type I membrane protein</topology>
    </subcellularLocation>
</comment>
<evidence type="ECO:0000259" key="9">
    <source>
        <dbReference type="PROSITE" id="PS50835"/>
    </source>
</evidence>
<evidence type="ECO:0000256" key="3">
    <source>
        <dbReference type="ARBA" id="ARBA00023157"/>
    </source>
</evidence>
<feature type="signal peptide" evidence="8">
    <location>
        <begin position="1"/>
        <end position="19"/>
    </location>
</feature>
<reference evidence="10 12" key="2">
    <citation type="journal article" date="2013" name="Nature">
        <title>Insights into bilaterian evolution from three spiralian genomes.</title>
        <authorList>
            <person name="Simakov O."/>
            <person name="Marletaz F."/>
            <person name="Cho S.J."/>
            <person name="Edsinger-Gonzales E."/>
            <person name="Havlak P."/>
            <person name="Hellsten U."/>
            <person name="Kuo D.H."/>
            <person name="Larsson T."/>
            <person name="Lv J."/>
            <person name="Arendt D."/>
            <person name="Savage R."/>
            <person name="Osoegawa K."/>
            <person name="de Jong P."/>
            <person name="Grimwood J."/>
            <person name="Chapman J.A."/>
            <person name="Shapiro H."/>
            <person name="Aerts A."/>
            <person name="Otillar R.P."/>
            <person name="Terry A.Y."/>
            <person name="Boore J.L."/>
            <person name="Grigoriev I.V."/>
            <person name="Lindberg D.R."/>
            <person name="Seaver E.C."/>
            <person name="Weisblat D.A."/>
            <person name="Putnam N.H."/>
            <person name="Rokhsar D.S."/>
        </authorList>
    </citation>
    <scope>NUCLEOTIDE SEQUENCE</scope>
    <source>
        <strain evidence="10 12">I ESC-2004</strain>
    </source>
</reference>
<dbReference type="PANTHER" id="PTHR11640">
    <property type="entry name" value="NEPHRIN"/>
    <property type="match status" value="1"/>
</dbReference>
<dbReference type="HOGENOM" id="CLU_510244_0_0_1"/>
<dbReference type="EMBL" id="AMQN01002162">
    <property type="status" value="NOT_ANNOTATED_CDS"/>
    <property type="molecule type" value="Genomic_DNA"/>
</dbReference>
<evidence type="ECO:0000313" key="12">
    <source>
        <dbReference type="Proteomes" id="UP000014760"/>
    </source>
</evidence>
<dbReference type="PANTHER" id="PTHR11640:SF31">
    <property type="entry name" value="IRREGULAR CHIASM C-ROUGHEST PROTEIN-RELATED"/>
    <property type="match status" value="1"/>
</dbReference>
<evidence type="ECO:0000256" key="4">
    <source>
        <dbReference type="ARBA" id="ARBA00023180"/>
    </source>
</evidence>
<dbReference type="InterPro" id="IPR007110">
    <property type="entry name" value="Ig-like_dom"/>
</dbReference>
<dbReference type="Proteomes" id="UP000014760">
    <property type="component" value="Unassembled WGS sequence"/>
</dbReference>
<dbReference type="InterPro" id="IPR013783">
    <property type="entry name" value="Ig-like_fold"/>
</dbReference>
<keyword evidence="12" id="KW-1185">Reference proteome</keyword>
<organism evidence="10">
    <name type="scientific">Capitella teleta</name>
    <name type="common">Polychaete worm</name>
    <dbReference type="NCBI Taxonomy" id="283909"/>
    <lineage>
        <taxon>Eukaryota</taxon>
        <taxon>Metazoa</taxon>
        <taxon>Spiralia</taxon>
        <taxon>Lophotrochozoa</taxon>
        <taxon>Annelida</taxon>
        <taxon>Polychaeta</taxon>
        <taxon>Sedentaria</taxon>
        <taxon>Scolecida</taxon>
        <taxon>Capitellidae</taxon>
        <taxon>Capitella</taxon>
    </lineage>
</organism>
<dbReference type="InterPro" id="IPR003599">
    <property type="entry name" value="Ig_sub"/>
</dbReference>
<evidence type="ECO:0000313" key="10">
    <source>
        <dbReference type="EMBL" id="ELT97444.1"/>
    </source>
</evidence>
<evidence type="ECO:0000313" key="11">
    <source>
        <dbReference type="EnsemblMetazoa" id="CapteP193400"/>
    </source>
</evidence>
<dbReference type="GO" id="GO:0050839">
    <property type="term" value="F:cell adhesion molecule binding"/>
    <property type="evidence" value="ECO:0007669"/>
    <property type="project" value="TreeGrafter"/>
</dbReference>
<reference evidence="12" key="1">
    <citation type="submission" date="2012-12" db="EMBL/GenBank/DDBJ databases">
        <authorList>
            <person name="Hellsten U."/>
            <person name="Grimwood J."/>
            <person name="Chapman J.A."/>
            <person name="Shapiro H."/>
            <person name="Aerts A."/>
            <person name="Otillar R.P."/>
            <person name="Terry A.Y."/>
            <person name="Boore J.L."/>
            <person name="Simakov O."/>
            <person name="Marletaz F."/>
            <person name="Cho S.-J."/>
            <person name="Edsinger-Gonzales E."/>
            <person name="Havlak P."/>
            <person name="Kuo D.-H."/>
            <person name="Larsson T."/>
            <person name="Lv J."/>
            <person name="Arendt D."/>
            <person name="Savage R."/>
            <person name="Osoegawa K."/>
            <person name="de Jong P."/>
            <person name="Lindberg D.R."/>
            <person name="Seaver E.C."/>
            <person name="Weisblat D.A."/>
            <person name="Putnam N.H."/>
            <person name="Grigoriev I.V."/>
            <person name="Rokhsar D.S."/>
        </authorList>
    </citation>
    <scope>NUCLEOTIDE SEQUENCE</scope>
    <source>
        <strain evidence="12">I ESC-2004</strain>
    </source>
</reference>
<dbReference type="OMA" id="VHINVIV"/>
<evidence type="ECO:0000256" key="2">
    <source>
        <dbReference type="ARBA" id="ARBA00023136"/>
    </source>
</evidence>